<dbReference type="GO" id="GO:0008168">
    <property type="term" value="F:methyltransferase activity"/>
    <property type="evidence" value="ECO:0007669"/>
    <property type="project" value="UniProtKB-KW"/>
</dbReference>
<name>A0A4P1R4T4_LUPAN</name>
<proteinExistence type="inferred from homology"/>
<keyword evidence="8 12" id="KW-0472">Membrane</keyword>
<comment type="similarity">
    <text evidence="2">Belongs to the methyltransferase superfamily.</text>
</comment>
<keyword evidence="3" id="KW-0489">Methyltransferase</keyword>
<feature type="compositionally biased region" description="Basic and acidic residues" evidence="11">
    <location>
        <begin position="15"/>
        <end position="35"/>
    </location>
</feature>
<dbReference type="Proteomes" id="UP000188354">
    <property type="component" value="Chromosome LG11"/>
</dbReference>
<evidence type="ECO:0008006" key="15">
    <source>
        <dbReference type="Google" id="ProtNLM"/>
    </source>
</evidence>
<reference evidence="13 14" key="1">
    <citation type="journal article" date="2017" name="Plant Biotechnol. J.">
        <title>A comprehensive draft genome sequence for lupin (Lupinus angustifolius), an emerging health food: insights into plant-microbe interactions and legume evolution.</title>
        <authorList>
            <person name="Hane J.K."/>
            <person name="Ming Y."/>
            <person name="Kamphuis L.G."/>
            <person name="Nelson M.N."/>
            <person name="Garg G."/>
            <person name="Atkins C.A."/>
            <person name="Bayer P.E."/>
            <person name="Bravo A."/>
            <person name="Bringans S."/>
            <person name="Cannon S."/>
            <person name="Edwards D."/>
            <person name="Foley R."/>
            <person name="Gao L.L."/>
            <person name="Harrison M.J."/>
            <person name="Huang W."/>
            <person name="Hurgobin B."/>
            <person name="Li S."/>
            <person name="Liu C.W."/>
            <person name="McGrath A."/>
            <person name="Morahan G."/>
            <person name="Murray J."/>
            <person name="Weller J."/>
            <person name="Jian J."/>
            <person name="Singh K.B."/>
        </authorList>
    </citation>
    <scope>NUCLEOTIDE SEQUENCE [LARGE SCALE GENOMIC DNA]</scope>
    <source>
        <strain evidence="14">cv. Tanjil</strain>
        <tissue evidence="13">Whole plant</tissue>
    </source>
</reference>
<dbReference type="Gramene" id="OIW02380">
    <property type="protein sequence ID" value="OIW02380"/>
    <property type="gene ID" value="TanjilG_04973"/>
</dbReference>
<feature type="region of interest" description="Disordered" evidence="11">
    <location>
        <begin position="1"/>
        <end position="43"/>
    </location>
</feature>
<keyword evidence="4" id="KW-0808">Transferase</keyword>
<evidence type="ECO:0000256" key="4">
    <source>
        <dbReference type="ARBA" id="ARBA00022679"/>
    </source>
</evidence>
<dbReference type="GO" id="GO:0005737">
    <property type="term" value="C:cytoplasm"/>
    <property type="evidence" value="ECO:0007669"/>
    <property type="project" value="TreeGrafter"/>
</dbReference>
<gene>
    <name evidence="13" type="ORF">TanjilG_04973</name>
</gene>
<organism evidence="13 14">
    <name type="scientific">Lupinus angustifolius</name>
    <name type="common">Narrow-leaved blue lupine</name>
    <dbReference type="NCBI Taxonomy" id="3871"/>
    <lineage>
        <taxon>Eukaryota</taxon>
        <taxon>Viridiplantae</taxon>
        <taxon>Streptophyta</taxon>
        <taxon>Embryophyta</taxon>
        <taxon>Tracheophyta</taxon>
        <taxon>Spermatophyta</taxon>
        <taxon>Magnoliopsida</taxon>
        <taxon>eudicotyledons</taxon>
        <taxon>Gunneridae</taxon>
        <taxon>Pentapetalae</taxon>
        <taxon>rosids</taxon>
        <taxon>fabids</taxon>
        <taxon>Fabales</taxon>
        <taxon>Fabaceae</taxon>
        <taxon>Papilionoideae</taxon>
        <taxon>50 kb inversion clade</taxon>
        <taxon>genistoids sensu lato</taxon>
        <taxon>core genistoids</taxon>
        <taxon>Genisteae</taxon>
        <taxon>Lupinus</taxon>
    </lineage>
</organism>
<dbReference type="InterPro" id="IPR029063">
    <property type="entry name" value="SAM-dependent_MTases_sf"/>
</dbReference>
<evidence type="ECO:0000256" key="6">
    <source>
        <dbReference type="ARBA" id="ARBA00022968"/>
    </source>
</evidence>
<dbReference type="STRING" id="3871.A0A4P1R4T4"/>
<evidence type="ECO:0000256" key="3">
    <source>
        <dbReference type="ARBA" id="ARBA00022603"/>
    </source>
</evidence>
<comment type="subcellular location">
    <subcellularLocation>
        <location evidence="10">Endomembrane system</location>
        <topology evidence="10">Single-pass membrane protein</topology>
    </subcellularLocation>
    <subcellularLocation>
        <location evidence="1">Membrane</location>
        <topology evidence="1">Single-pass type II membrane protein</topology>
    </subcellularLocation>
</comment>
<protein>
    <recommendedName>
        <fullName evidence="15">Methyltransferase</fullName>
    </recommendedName>
</protein>
<evidence type="ECO:0000256" key="2">
    <source>
        <dbReference type="ARBA" id="ARBA00008361"/>
    </source>
</evidence>
<dbReference type="PANTHER" id="PTHR10108:SF899">
    <property type="entry name" value="PECTIN METHYLTRANSFERASE QUA2-RELATED"/>
    <property type="match status" value="1"/>
</dbReference>
<keyword evidence="14" id="KW-1185">Reference proteome</keyword>
<dbReference type="GO" id="GO:0032259">
    <property type="term" value="P:methylation"/>
    <property type="evidence" value="ECO:0007669"/>
    <property type="project" value="UniProtKB-KW"/>
</dbReference>
<dbReference type="GO" id="GO:0016020">
    <property type="term" value="C:membrane"/>
    <property type="evidence" value="ECO:0007669"/>
    <property type="project" value="UniProtKB-SubCell"/>
</dbReference>
<sequence length="815" mass="92809">MSRPLQRGVAGVRTPDSKSKDKLEKEDWDNKRSSSDHSPLSPFRLHFSDNNSHSKYGINENGFASDPFVVGSPRSRVKLMMLLMKFSLAFIVVLALTGSFWWTMSISSSSRGHIYHGYRRLQEKLVSDLVDISELSSGPSKFKELESCSEELENFVPCFNVSENVALGSTDGNEFDRQCGRELRQYCLVLPPVNYKIPLHWPTGRDVIWIANVKITAVEVLSSGTLTKRMMMLDEEQISFRSASHMFDGIEDYSHQIAEMMGLRNESYFIQAGFKELESCSEELENFVPCFNVSENVALGSTDGNEFDRQCGRELRQYCLVLPPVNYKIPLHWPTGRDVIWIANVKITAVEVLSSGTLTKRMMMLDEEQISFRSASHMFDGIEDYSHQIAEMMGLRNESYFIQAGVRTILDIGCGYGSFGAHLFHSQLLTTCIANYEPSGSQVQLTLERGLPAMIASFTSKQLPYSSLSFDMLHCAWCGIDWDKKDGTLLIEADRLLKPGGYFVWTSPLIKSRNKEDQKRWKLVQDFTENLCFELLSQQDATVVWKKTSKKSCYSSRKSSSAPPLCGKGHDVETPYYRDLQNCIGGTQSSRWIPIEKKERWPSRANLNKNELAVYGLQPDEFAEDSESWRTAVRNYWSLLSPLIFSDHPKRPGEEDPPPPYNMFRNVLDMNAHFGGFNSALLQARKSVWVMNVVPVSGLNYLPLIHDRGFVGVLHDWCEAFPTYPRTYDLVHAAGLLSLETSHPRRCTMLDVFIEIDRVLRPEGWVIIRDTVPLIESARALTTQLKWEARVIEIESDNDQRLLISQKPFHKKQAS</sequence>
<keyword evidence="6" id="KW-0735">Signal-anchor</keyword>
<keyword evidence="5 12" id="KW-0812">Transmembrane</keyword>
<accession>A0A4P1R4T4</accession>
<dbReference type="InterPro" id="IPR004159">
    <property type="entry name" value="Put_SAM_MeTrfase"/>
</dbReference>
<evidence type="ECO:0000256" key="8">
    <source>
        <dbReference type="ARBA" id="ARBA00023136"/>
    </source>
</evidence>
<evidence type="ECO:0000256" key="11">
    <source>
        <dbReference type="SAM" id="MobiDB-lite"/>
    </source>
</evidence>
<dbReference type="EMBL" id="CM007371">
    <property type="protein sequence ID" value="OIW02380.1"/>
    <property type="molecule type" value="Genomic_DNA"/>
</dbReference>
<evidence type="ECO:0000256" key="10">
    <source>
        <dbReference type="ARBA" id="ARBA00037847"/>
    </source>
</evidence>
<dbReference type="GO" id="GO:0012505">
    <property type="term" value="C:endomembrane system"/>
    <property type="evidence" value="ECO:0007669"/>
    <property type="project" value="UniProtKB-SubCell"/>
</dbReference>
<keyword evidence="7 12" id="KW-1133">Transmembrane helix</keyword>
<feature type="transmembrane region" description="Helical" evidence="12">
    <location>
        <begin position="82"/>
        <end position="102"/>
    </location>
</feature>
<dbReference type="SUPFAM" id="SSF53335">
    <property type="entry name" value="S-adenosyl-L-methionine-dependent methyltransferases"/>
    <property type="match status" value="2"/>
</dbReference>
<dbReference type="AlphaFoldDB" id="A0A4P1R4T4"/>
<evidence type="ECO:0000313" key="13">
    <source>
        <dbReference type="EMBL" id="OIW02380.1"/>
    </source>
</evidence>
<evidence type="ECO:0000313" key="14">
    <source>
        <dbReference type="Proteomes" id="UP000188354"/>
    </source>
</evidence>
<dbReference type="Gene3D" id="3.40.50.150">
    <property type="entry name" value="Vaccinia Virus protein VP39"/>
    <property type="match status" value="1"/>
</dbReference>
<dbReference type="FunFam" id="3.40.50.150:FF:000119">
    <property type="entry name" value="probable pectin methyltransferase QUA2"/>
    <property type="match status" value="1"/>
</dbReference>
<evidence type="ECO:0000256" key="9">
    <source>
        <dbReference type="ARBA" id="ARBA00023180"/>
    </source>
</evidence>
<evidence type="ECO:0000256" key="12">
    <source>
        <dbReference type="SAM" id="Phobius"/>
    </source>
</evidence>
<dbReference type="PANTHER" id="PTHR10108">
    <property type="entry name" value="SAM-DEPENDENT METHYLTRANSFERASE"/>
    <property type="match status" value="1"/>
</dbReference>
<evidence type="ECO:0000256" key="5">
    <source>
        <dbReference type="ARBA" id="ARBA00022692"/>
    </source>
</evidence>
<evidence type="ECO:0000256" key="7">
    <source>
        <dbReference type="ARBA" id="ARBA00022989"/>
    </source>
</evidence>
<keyword evidence="9" id="KW-0325">Glycoprotein</keyword>
<dbReference type="Pfam" id="PF03141">
    <property type="entry name" value="Methyltransf_29"/>
    <property type="match status" value="2"/>
</dbReference>
<evidence type="ECO:0000256" key="1">
    <source>
        <dbReference type="ARBA" id="ARBA00004606"/>
    </source>
</evidence>